<dbReference type="EMBL" id="CP065053">
    <property type="protein sequence ID" value="QPI53013.1"/>
    <property type="molecule type" value="Genomic_DNA"/>
</dbReference>
<dbReference type="Proteomes" id="UP000662888">
    <property type="component" value="Chromosome"/>
</dbReference>
<dbReference type="NCBIfam" id="TIGR02595">
    <property type="entry name" value="PEP_CTERM"/>
    <property type="match status" value="1"/>
</dbReference>
<gene>
    <name evidence="2" type="ORF">IV454_00515</name>
</gene>
<sequence length="153" mass="16313">MHSETHANAVAGQLSSDVSTWQTLRFTLSPSTRLSFSAQADTFVQEEGITQSRALAGIGGSLDTIINGVVGQQEFSTNLRSSDGMRNRFLHGQFETGTAGGTGQLHASTSSSLYHYPSTVPVPEPETYGMLMAGLLVVGSIARRKARHKASKD</sequence>
<proteinExistence type="predicted"/>
<reference evidence="2 3" key="1">
    <citation type="submission" date="2020-11" db="EMBL/GenBank/DDBJ databases">
        <authorList>
            <person name="Sun Q."/>
        </authorList>
    </citation>
    <scope>NUCLEOTIDE SEQUENCE [LARGE SCALE GENOMIC DNA]</scope>
    <source>
        <strain evidence="2 3">P8398</strain>
    </source>
</reference>
<dbReference type="InterPro" id="IPR013424">
    <property type="entry name" value="Ice-binding_C"/>
</dbReference>
<dbReference type="Pfam" id="PF07589">
    <property type="entry name" value="PEP-CTERM"/>
    <property type="match status" value="1"/>
</dbReference>
<evidence type="ECO:0000259" key="1">
    <source>
        <dbReference type="Pfam" id="PF07589"/>
    </source>
</evidence>
<name>A0AA49AAU6_9BURK</name>
<protein>
    <submittedName>
        <fullName evidence="2">PEP-CTERM sorting domain-containing protein</fullName>
    </submittedName>
</protein>
<evidence type="ECO:0000313" key="2">
    <source>
        <dbReference type="EMBL" id="QPI53013.1"/>
    </source>
</evidence>
<organism evidence="2 3">
    <name type="scientific">Massilia antarctica</name>
    <dbReference type="NCBI Taxonomy" id="2765360"/>
    <lineage>
        <taxon>Bacteria</taxon>
        <taxon>Pseudomonadati</taxon>
        <taxon>Pseudomonadota</taxon>
        <taxon>Betaproteobacteria</taxon>
        <taxon>Burkholderiales</taxon>
        <taxon>Oxalobacteraceae</taxon>
        <taxon>Telluria group</taxon>
        <taxon>Massilia</taxon>
    </lineage>
</organism>
<evidence type="ECO:0000313" key="3">
    <source>
        <dbReference type="Proteomes" id="UP000662888"/>
    </source>
</evidence>
<keyword evidence="3" id="KW-1185">Reference proteome</keyword>
<accession>A0AA49AAU6</accession>
<feature type="domain" description="Ice-binding protein C-terminal" evidence="1">
    <location>
        <begin position="121"/>
        <end position="145"/>
    </location>
</feature>